<dbReference type="SUPFAM" id="SSF101386">
    <property type="entry name" value="all-alpha NTP pyrophosphatases"/>
    <property type="match status" value="1"/>
</dbReference>
<dbReference type="Gene3D" id="1.10.4010.10">
    <property type="entry name" value="Type II deoxyuridine triphosphatase"/>
    <property type="match status" value="1"/>
</dbReference>
<dbReference type="Pfam" id="PF08761">
    <property type="entry name" value="dUTPase_2"/>
    <property type="match status" value="1"/>
</dbReference>
<comment type="caution">
    <text evidence="1">The sequence shown here is derived from an EMBL/GenBank/DDBJ whole genome shotgun (WGS) entry which is preliminary data.</text>
</comment>
<keyword evidence="2" id="KW-1185">Reference proteome</keyword>
<accession>A0A4Z0H115</accession>
<evidence type="ECO:0000313" key="2">
    <source>
        <dbReference type="Proteomes" id="UP000297982"/>
    </source>
</evidence>
<protein>
    <submittedName>
        <fullName evidence="1">dUTPase</fullName>
    </submittedName>
</protein>
<dbReference type="RefSeq" id="WP_135326707.1">
    <property type="nucleotide sequence ID" value="NZ_SRJC01000001.1"/>
</dbReference>
<dbReference type="AlphaFoldDB" id="A0A4Z0H115"/>
<sequence>MNWGTLYEMQQQLDHYIEETHNLPKAANVKEKTLALLVELGELANETRCFKFWSLKGPSDGETILEEYVDGLHFLLSIGLDLEMRYQPQPLESYEQLTTGFLATYAAIDAFQKSQDLTSYQTMFTSFLRLGQTLGFEEKGIMNAYYAKNEVNYQRQEEGY</sequence>
<dbReference type="EMBL" id="SRJC01000001">
    <property type="protein sequence ID" value="TGB04103.1"/>
    <property type="molecule type" value="Genomic_DNA"/>
</dbReference>
<gene>
    <name evidence="1" type="ORF">E4663_03585</name>
</gene>
<reference evidence="1 2" key="1">
    <citation type="journal article" date="2003" name="Int. J. Syst. Evol. Microbiol.">
        <title>Halobacillus salinus sp. nov., isolated from a salt lake on the coast of the East Sea in Korea.</title>
        <authorList>
            <person name="Yoon J.H."/>
            <person name="Kang K.H."/>
            <person name="Park Y.H."/>
        </authorList>
    </citation>
    <scope>NUCLEOTIDE SEQUENCE [LARGE SCALE GENOMIC DNA]</scope>
    <source>
        <strain evidence="1 2">HSL-3</strain>
    </source>
</reference>
<name>A0A4Z0H115_9BACI</name>
<dbReference type="STRING" id="192814.GCA_900166575_01043"/>
<proteinExistence type="predicted"/>
<dbReference type="InterPro" id="IPR014871">
    <property type="entry name" value="dUTPase/dCTP_pyrophosphatase"/>
</dbReference>
<dbReference type="CDD" id="cd11527">
    <property type="entry name" value="NTP-PPase_dUTPase"/>
    <property type="match status" value="1"/>
</dbReference>
<dbReference type="InterPro" id="IPR016947">
    <property type="entry name" value="UCP030140"/>
</dbReference>
<evidence type="ECO:0000313" key="1">
    <source>
        <dbReference type="EMBL" id="TGB04103.1"/>
    </source>
</evidence>
<dbReference type="Proteomes" id="UP000297982">
    <property type="component" value="Unassembled WGS sequence"/>
</dbReference>
<organism evidence="1 2">
    <name type="scientific">Halobacillus salinus</name>
    <dbReference type="NCBI Taxonomy" id="192814"/>
    <lineage>
        <taxon>Bacteria</taxon>
        <taxon>Bacillati</taxon>
        <taxon>Bacillota</taxon>
        <taxon>Bacilli</taxon>
        <taxon>Bacillales</taxon>
        <taxon>Bacillaceae</taxon>
        <taxon>Halobacillus</taxon>
    </lineage>
</organism>
<dbReference type="PIRSF" id="PIRSF030140">
    <property type="entry name" value="UCP030140"/>
    <property type="match status" value="1"/>
</dbReference>